<dbReference type="Gene3D" id="3.90.110.10">
    <property type="entry name" value="Lactate dehydrogenase/glycoside hydrolase, family 4, C-terminal"/>
    <property type="match status" value="1"/>
</dbReference>
<feature type="compositionally biased region" description="Low complexity" evidence="7">
    <location>
        <begin position="314"/>
        <end position="326"/>
    </location>
</feature>
<dbReference type="PRINTS" id="PR00086">
    <property type="entry name" value="LLDHDRGNASE"/>
</dbReference>
<dbReference type="SUPFAM" id="SSF56327">
    <property type="entry name" value="LDH C-terminal domain-like"/>
    <property type="match status" value="1"/>
</dbReference>
<evidence type="ECO:0000256" key="3">
    <source>
        <dbReference type="PIRSR" id="PIRSR000102-1"/>
    </source>
</evidence>
<keyword evidence="11" id="KW-1185">Reference proteome</keyword>
<dbReference type="InterPro" id="IPR001557">
    <property type="entry name" value="L-lactate/malate_DH"/>
</dbReference>
<dbReference type="PANTHER" id="PTHR43128">
    <property type="entry name" value="L-2-HYDROXYCARBOXYLATE DEHYDROGENASE (NAD(P)(+))"/>
    <property type="match status" value="1"/>
</dbReference>
<gene>
    <name evidence="10" type="primary">ldh</name>
    <name evidence="10" type="ORF">BSF38_04535</name>
</gene>
<feature type="binding site" evidence="4">
    <location>
        <position position="80"/>
    </location>
    <ligand>
        <name>substrate</name>
    </ligand>
</feature>
<dbReference type="PROSITE" id="PS00064">
    <property type="entry name" value="L_LDH"/>
    <property type="match status" value="1"/>
</dbReference>
<dbReference type="InterPro" id="IPR036291">
    <property type="entry name" value="NAD(P)-bd_dom_sf"/>
</dbReference>
<evidence type="ECO:0000256" key="1">
    <source>
        <dbReference type="ARBA" id="ARBA00023002"/>
    </source>
</evidence>
<dbReference type="InterPro" id="IPR001236">
    <property type="entry name" value="Lactate/malate_DH_N"/>
</dbReference>
<feature type="domain" description="Lactate/malate dehydrogenase C-terminal" evidence="9">
    <location>
        <begin position="145"/>
        <end position="308"/>
    </location>
</feature>
<feature type="binding site" evidence="5">
    <location>
        <position position="93"/>
    </location>
    <ligand>
        <name>NAD(+)</name>
        <dbReference type="ChEBI" id="CHEBI:57540"/>
    </ligand>
</feature>
<dbReference type="SUPFAM" id="SSF51735">
    <property type="entry name" value="NAD(P)-binding Rossmann-fold domains"/>
    <property type="match status" value="1"/>
</dbReference>
<dbReference type="RefSeq" id="WP_076349397.1">
    <property type="nucleotide sequence ID" value="NZ_CP019082.1"/>
</dbReference>
<dbReference type="NCBIfam" id="NF004863">
    <property type="entry name" value="PRK06223.1"/>
    <property type="match status" value="1"/>
</dbReference>
<evidence type="ECO:0000256" key="6">
    <source>
        <dbReference type="RuleBase" id="RU003369"/>
    </source>
</evidence>
<feature type="domain" description="Lactate/malate dehydrogenase N-terminal" evidence="8">
    <location>
        <begin position="1"/>
        <end position="142"/>
    </location>
</feature>
<dbReference type="PROSITE" id="PS51257">
    <property type="entry name" value="PROKAR_LIPOPROTEIN"/>
    <property type="match status" value="1"/>
</dbReference>
<sequence>MKVSIIGGGGLVGSCAAYALQCGGLVSGLDLMDLNADGCKGQALDLLHGASLVADQRIRATGYEAIPESDVVVITAGLRRKPDESRLDLINRNVELFLSILGSVKSAGLKREAIILVVSNPVDVLTYLATTQLGLPASQVIGLGTQLDSARFRSLIADHLKLPATQVTATILGEHGDSMVPIWSAAQAAGLPLEKFPGWNASTADALFTKTKGSGAEVIKLKGGAGFAVGLSIREVVHAIALDSRRILPVSSLVNGQYGMRDVCISVPTVVGRSGVQSQLEIELWPKETSALQHSAQVLRETIDQVLKTNPKAAGKAVAGSSSKPAESGPRPVRVTMGSGGGNVVSGSSRVTISGLGNGNGRGGR</sequence>
<accession>A0A1U7CVK2</accession>
<feature type="active site" description="Proton acceptor" evidence="3">
    <location>
        <position position="175"/>
    </location>
</feature>
<evidence type="ECO:0000259" key="9">
    <source>
        <dbReference type="Pfam" id="PF02866"/>
    </source>
</evidence>
<feature type="binding site" evidence="4">
    <location>
        <position position="151"/>
    </location>
    <ligand>
        <name>substrate</name>
    </ligand>
</feature>
<feature type="binding site" evidence="4">
    <location>
        <position position="120"/>
    </location>
    <ligand>
        <name>substrate</name>
    </ligand>
</feature>
<feature type="binding site" evidence="5">
    <location>
        <begin position="7"/>
        <end position="13"/>
    </location>
    <ligand>
        <name>NAD(+)</name>
        <dbReference type="ChEBI" id="CHEBI:57540"/>
    </ligand>
</feature>
<feature type="compositionally biased region" description="Gly residues" evidence="7">
    <location>
        <begin position="356"/>
        <end position="365"/>
    </location>
</feature>
<organism evidence="10 11">
    <name type="scientific">Paludisphaera borealis</name>
    <dbReference type="NCBI Taxonomy" id="1387353"/>
    <lineage>
        <taxon>Bacteria</taxon>
        <taxon>Pseudomonadati</taxon>
        <taxon>Planctomycetota</taxon>
        <taxon>Planctomycetia</taxon>
        <taxon>Isosphaerales</taxon>
        <taxon>Isosphaeraceae</taxon>
        <taxon>Paludisphaera</taxon>
    </lineage>
</organism>
<reference evidence="11" key="1">
    <citation type="submission" date="2016-12" db="EMBL/GenBank/DDBJ databases">
        <title>Comparative genomics of four Isosphaeraceae planctomycetes: a common pool of plasmids and glycoside hydrolase genes.</title>
        <authorList>
            <person name="Ivanova A."/>
        </authorList>
    </citation>
    <scope>NUCLEOTIDE SEQUENCE [LARGE SCALE GENOMIC DNA]</scope>
    <source>
        <strain evidence="11">PX4</strain>
    </source>
</reference>
<name>A0A1U7CVK2_9BACT</name>
<dbReference type="AlphaFoldDB" id="A0A1U7CVK2"/>
<proteinExistence type="inferred from homology"/>
<protein>
    <submittedName>
        <fullName evidence="10">L-lactate dehydrogenase</fullName>
        <ecNumber evidence="10">1.1.1.27</ecNumber>
    </submittedName>
</protein>
<dbReference type="STRING" id="1387353.BSF38_04535"/>
<dbReference type="EC" id="1.1.1.27" evidence="10"/>
<dbReference type="Pfam" id="PF02866">
    <property type="entry name" value="Ldh_1_C"/>
    <property type="match status" value="1"/>
</dbReference>
<feature type="binding site" evidence="5">
    <location>
        <position position="33"/>
    </location>
    <ligand>
        <name>NAD(+)</name>
        <dbReference type="ChEBI" id="CHEBI:57540"/>
    </ligand>
</feature>
<evidence type="ECO:0000259" key="8">
    <source>
        <dbReference type="Pfam" id="PF00056"/>
    </source>
</evidence>
<evidence type="ECO:0000313" key="10">
    <source>
        <dbReference type="EMBL" id="APW62977.1"/>
    </source>
</evidence>
<keyword evidence="1 6" id="KW-0560">Oxidoreductase</keyword>
<dbReference type="KEGG" id="pbor:BSF38_04535"/>
<dbReference type="Gene3D" id="3.40.50.720">
    <property type="entry name" value="NAD(P)-binding Rossmann-like Domain"/>
    <property type="match status" value="1"/>
</dbReference>
<dbReference type="Proteomes" id="UP000186309">
    <property type="component" value="Chromosome"/>
</dbReference>
<evidence type="ECO:0000256" key="4">
    <source>
        <dbReference type="PIRSR" id="PIRSR000102-2"/>
    </source>
</evidence>
<feature type="region of interest" description="Disordered" evidence="7">
    <location>
        <begin position="314"/>
        <end position="365"/>
    </location>
</feature>
<dbReference type="CDD" id="cd00300">
    <property type="entry name" value="LDH_like"/>
    <property type="match status" value="1"/>
</dbReference>
<comment type="similarity">
    <text evidence="6">Belongs to the LDH/MDH superfamily.</text>
</comment>
<feature type="binding site" evidence="4">
    <location>
        <position position="86"/>
    </location>
    <ligand>
        <name>substrate</name>
    </ligand>
</feature>
<dbReference type="GO" id="GO:0006089">
    <property type="term" value="P:lactate metabolic process"/>
    <property type="evidence" value="ECO:0007669"/>
    <property type="project" value="TreeGrafter"/>
</dbReference>
<dbReference type="InterPro" id="IPR022383">
    <property type="entry name" value="Lactate/malate_DH_C"/>
</dbReference>
<dbReference type="Pfam" id="PF00056">
    <property type="entry name" value="Ldh_1_N"/>
    <property type="match status" value="1"/>
</dbReference>
<keyword evidence="2 5" id="KW-0520">NAD</keyword>
<evidence type="ECO:0000256" key="7">
    <source>
        <dbReference type="SAM" id="MobiDB-lite"/>
    </source>
</evidence>
<evidence type="ECO:0000256" key="5">
    <source>
        <dbReference type="PIRSR" id="PIRSR000102-3"/>
    </source>
</evidence>
<feature type="binding site" evidence="5">
    <location>
        <begin position="118"/>
        <end position="120"/>
    </location>
    <ligand>
        <name>NAD(+)</name>
        <dbReference type="ChEBI" id="CHEBI:57540"/>
    </ligand>
</feature>
<dbReference type="EMBL" id="CP019082">
    <property type="protein sequence ID" value="APW62977.1"/>
    <property type="molecule type" value="Genomic_DNA"/>
</dbReference>
<evidence type="ECO:0000256" key="2">
    <source>
        <dbReference type="ARBA" id="ARBA00023027"/>
    </source>
</evidence>
<dbReference type="PIRSF" id="PIRSF000102">
    <property type="entry name" value="Lac_mal_DH"/>
    <property type="match status" value="1"/>
</dbReference>
<dbReference type="GO" id="GO:0004459">
    <property type="term" value="F:L-lactate dehydrogenase (NAD+) activity"/>
    <property type="evidence" value="ECO:0007669"/>
    <property type="project" value="UniProtKB-EC"/>
</dbReference>
<dbReference type="PANTHER" id="PTHR43128:SF16">
    <property type="entry name" value="L-LACTATE DEHYDROGENASE"/>
    <property type="match status" value="1"/>
</dbReference>
<dbReference type="InterPro" id="IPR015955">
    <property type="entry name" value="Lactate_DH/Glyco_Ohase_4_C"/>
</dbReference>
<evidence type="ECO:0000313" key="11">
    <source>
        <dbReference type="Proteomes" id="UP000186309"/>
    </source>
</evidence>
<dbReference type="InterPro" id="IPR018177">
    <property type="entry name" value="L-lactate_DH_AS"/>
</dbReference>
<dbReference type="OrthoDB" id="9802969at2"/>